<reference evidence="1" key="1">
    <citation type="journal article" date="2006" name="Nature">
        <title>Deciphering the evolution and metabolism of an anammox bacterium from a community genome.</title>
        <authorList>
            <person name="Strous M."/>
            <person name="Pelletier E."/>
            <person name="Mangenot S."/>
            <person name="Rattei T."/>
            <person name="Lehner A."/>
            <person name="Taylor M.W."/>
            <person name="Horn M."/>
            <person name="Daims H."/>
            <person name="Bartol-Mavel D."/>
            <person name="Wincker P."/>
            <person name="Barbe V."/>
            <person name="Fonknechten N."/>
            <person name="Vallenet D."/>
            <person name="Segurens B."/>
            <person name="Schenowitz-Truong C."/>
            <person name="Medigue C."/>
            <person name="Collingro A."/>
            <person name="Snel B."/>
            <person name="Dutilh B.E."/>
            <person name="OpDenCamp H.J.M."/>
            <person name="vanDerDrift C."/>
            <person name="Cirpus I."/>
            <person name="vanDePas-Schoonen K.T."/>
            <person name="Harhangi H.R."/>
            <person name="vanNiftrik L."/>
            <person name="Schmid M."/>
            <person name="Keltjens J."/>
            <person name="vanDeVossenberg J."/>
            <person name="Kartal B."/>
            <person name="Meier H."/>
            <person name="Frishman D."/>
            <person name="Huynen M.A."/>
            <person name="Mewes H."/>
            <person name="Weissenbach J."/>
            <person name="Jetten M.S.M."/>
            <person name="Wagner M."/>
            <person name="LePaslier D."/>
        </authorList>
    </citation>
    <scope>NUCLEOTIDE SEQUENCE</scope>
</reference>
<dbReference type="EMBL" id="CT573072">
    <property type="protein sequence ID" value="CAJ72342.1"/>
    <property type="molecule type" value="Genomic_DNA"/>
</dbReference>
<reference evidence="2 3" key="3">
    <citation type="submission" date="2020-02" db="EMBL/GenBank/DDBJ databases">
        <title>Newly sequenced genome of strain CSTR1 showed variability in Candidatus Kuenenia stuttgartiensis genomes.</title>
        <authorList>
            <person name="Ding C."/>
            <person name="Adrian L."/>
        </authorList>
    </citation>
    <scope>NUCLEOTIDE SEQUENCE [LARGE SCALE GENOMIC DNA]</scope>
    <source>
        <strain evidence="2 3">CSTR1</strain>
    </source>
</reference>
<dbReference type="Proteomes" id="UP000501926">
    <property type="component" value="Chromosome"/>
</dbReference>
<dbReference type="EMBL" id="CP049055">
    <property type="protein sequence ID" value="QII10293.1"/>
    <property type="molecule type" value="Genomic_DNA"/>
</dbReference>
<accession>Q1PZ30</accession>
<dbReference type="AlphaFoldDB" id="Q1PZ30"/>
<gene>
    <name evidence="2" type="ORF">KsCSTR_09140</name>
    <name evidence="1" type="ORF">kustd1597</name>
</gene>
<evidence type="ECO:0000313" key="1">
    <source>
        <dbReference type="EMBL" id="CAJ72342.1"/>
    </source>
</evidence>
<proteinExistence type="predicted"/>
<sequence length="79" mass="9501">MQMLRLCPFFNADSFCTHSDRQLPFYKYHKVFLSDTALSGRIRHTAVRLYQVVFRIHFKPAERRDVTKMSSDHKFFICL</sequence>
<evidence type="ECO:0000313" key="3">
    <source>
        <dbReference type="Proteomes" id="UP000501926"/>
    </source>
</evidence>
<name>Q1PZ30_KUEST</name>
<protein>
    <submittedName>
        <fullName evidence="1">Uncharacterized protein</fullName>
    </submittedName>
</protein>
<evidence type="ECO:0000313" key="2">
    <source>
        <dbReference type="EMBL" id="QII10293.1"/>
    </source>
</evidence>
<reference evidence="1" key="2">
    <citation type="submission" date="2006-01" db="EMBL/GenBank/DDBJ databases">
        <authorList>
            <person name="Genoscope"/>
        </authorList>
    </citation>
    <scope>NUCLEOTIDE SEQUENCE</scope>
</reference>
<organism evidence="1">
    <name type="scientific">Kuenenia stuttgartiensis</name>
    <dbReference type="NCBI Taxonomy" id="174633"/>
    <lineage>
        <taxon>Bacteria</taxon>
        <taxon>Pseudomonadati</taxon>
        <taxon>Planctomycetota</taxon>
        <taxon>Candidatus Brocadiia</taxon>
        <taxon>Candidatus Brocadiales</taxon>
        <taxon>Candidatus Brocadiaceae</taxon>
        <taxon>Candidatus Kuenenia</taxon>
    </lineage>
</organism>